<evidence type="ECO:0000256" key="1">
    <source>
        <dbReference type="ARBA" id="ARBA00004613"/>
    </source>
</evidence>
<dbReference type="GO" id="GO:0045493">
    <property type="term" value="P:xylan catabolic process"/>
    <property type="evidence" value="ECO:0007669"/>
    <property type="project" value="UniProtKB-KW"/>
</dbReference>
<dbReference type="InterPro" id="IPR010126">
    <property type="entry name" value="Esterase_phb"/>
</dbReference>
<sequence length="403" mass="43093">MTAGTPWARRCALLGALALGSLGCADDGPTGDDEVGAPETETSPETEGSGESTESTESTSTSTESAESTESTESTDSTETDTTESSETGGGPPPRLPLCGTAPPEGAELAPPLPTYAGECPGFIPGEMNVFDTGGGAREFILVAPTDIREGEELPVMFMYHWLGASANSFFNKAEVQYAADYYRFIAVIPEGREVEDLVPFKWPFAVSDLDFIMEEDFQMFDDVLACVAEQYSVDKECVSAMGVSAGAMFTSMLASRHGERLSSMISLSGGVGGLIKPWQAGGNVMPALVLWGGRDDFCILIDFAVASVELEEVLEANGHPVLECIHNCTHATPPFEVPEDQPELPTFAPAWEFMLAHPYWLEDGYSPYDDYDELPSPWPDWCAMGAGAAMERVGECGGSECQ</sequence>
<organism evidence="12 13">
    <name type="scientific">Plesiocystis pacifica SIR-1</name>
    <dbReference type="NCBI Taxonomy" id="391625"/>
    <lineage>
        <taxon>Bacteria</taxon>
        <taxon>Pseudomonadati</taxon>
        <taxon>Myxococcota</taxon>
        <taxon>Polyangia</taxon>
        <taxon>Nannocystales</taxon>
        <taxon>Nannocystaceae</taxon>
        <taxon>Plesiocystis</taxon>
    </lineage>
</organism>
<dbReference type="EMBL" id="ABCS01000069">
    <property type="protein sequence ID" value="EDM76251.1"/>
    <property type="molecule type" value="Genomic_DNA"/>
</dbReference>
<evidence type="ECO:0000256" key="4">
    <source>
        <dbReference type="ARBA" id="ARBA00022651"/>
    </source>
</evidence>
<dbReference type="InterPro" id="IPR043595">
    <property type="entry name" value="FaeB/C/D"/>
</dbReference>
<keyword evidence="7" id="KW-0119">Carbohydrate metabolism</keyword>
<feature type="compositionally biased region" description="Low complexity" evidence="10">
    <location>
        <begin position="97"/>
        <end position="110"/>
    </location>
</feature>
<comment type="similarity">
    <text evidence="2">Belongs to the faeC family.</text>
</comment>
<comment type="subcellular location">
    <subcellularLocation>
        <location evidence="1">Secreted</location>
    </subcellularLocation>
</comment>
<protein>
    <submittedName>
        <fullName evidence="12">Uncharacterized protein</fullName>
    </submittedName>
</protein>
<feature type="compositionally biased region" description="Low complexity" evidence="10">
    <location>
        <begin position="37"/>
        <end position="75"/>
    </location>
</feature>
<keyword evidence="8" id="KW-0624">Polysaccharide degradation</keyword>
<keyword evidence="4" id="KW-0858">Xylan degradation</keyword>
<comment type="function">
    <text evidence="9">Involved in degradation of plant cell walls. Hydrolyzes the feruloyl-arabinose ester bond in arabinoxylans, and the feruloyl-galactose ester bond in pectin. Active against paranitrophenyl-acetate, methyl ferulate and wheat arabinoxylan.</text>
</comment>
<reference evidence="12 13" key="1">
    <citation type="submission" date="2007-06" db="EMBL/GenBank/DDBJ databases">
        <authorList>
            <person name="Shimkets L."/>
            <person name="Ferriera S."/>
            <person name="Johnson J."/>
            <person name="Kravitz S."/>
            <person name="Beeson K."/>
            <person name="Sutton G."/>
            <person name="Rogers Y.-H."/>
            <person name="Friedman R."/>
            <person name="Frazier M."/>
            <person name="Venter J.C."/>
        </authorList>
    </citation>
    <scope>NUCLEOTIDE SEQUENCE [LARGE SCALE GENOMIC DNA]</scope>
    <source>
        <strain evidence="12 13">SIR-1</strain>
    </source>
</reference>
<dbReference type="SUPFAM" id="SSF53474">
    <property type="entry name" value="alpha/beta-Hydrolases"/>
    <property type="match status" value="1"/>
</dbReference>
<dbReference type="InterPro" id="IPR029058">
    <property type="entry name" value="AB_hydrolase_fold"/>
</dbReference>
<keyword evidence="13" id="KW-1185">Reference proteome</keyword>
<dbReference type="AlphaFoldDB" id="A6GD13"/>
<dbReference type="STRING" id="391625.PPSIR1_42286"/>
<evidence type="ECO:0000256" key="8">
    <source>
        <dbReference type="ARBA" id="ARBA00023326"/>
    </source>
</evidence>
<dbReference type="Gene3D" id="3.40.50.1820">
    <property type="entry name" value="alpha/beta hydrolase"/>
    <property type="match status" value="1"/>
</dbReference>
<accession>A6GD13</accession>
<dbReference type="Proteomes" id="UP000005801">
    <property type="component" value="Unassembled WGS sequence"/>
</dbReference>
<comment type="caution">
    <text evidence="12">The sequence shown here is derived from an EMBL/GenBank/DDBJ whole genome shotgun (WGS) entry which is preliminary data.</text>
</comment>
<dbReference type="PANTHER" id="PTHR38050:SF1">
    <property type="entry name" value="FERULOYL ESTERASE C"/>
    <property type="match status" value="1"/>
</dbReference>
<dbReference type="Pfam" id="PF10503">
    <property type="entry name" value="Esterase_PHB"/>
    <property type="match status" value="1"/>
</dbReference>
<keyword evidence="5 11" id="KW-0732">Signal</keyword>
<evidence type="ECO:0000256" key="11">
    <source>
        <dbReference type="SAM" id="SignalP"/>
    </source>
</evidence>
<evidence type="ECO:0000256" key="7">
    <source>
        <dbReference type="ARBA" id="ARBA00023277"/>
    </source>
</evidence>
<name>A6GD13_9BACT</name>
<evidence type="ECO:0000313" key="12">
    <source>
        <dbReference type="EMBL" id="EDM76251.1"/>
    </source>
</evidence>
<dbReference type="GO" id="GO:0005576">
    <property type="term" value="C:extracellular region"/>
    <property type="evidence" value="ECO:0007669"/>
    <property type="project" value="UniProtKB-SubCell"/>
</dbReference>
<dbReference type="GO" id="GO:0030600">
    <property type="term" value="F:feruloyl esterase activity"/>
    <property type="evidence" value="ECO:0007669"/>
    <property type="project" value="InterPro"/>
</dbReference>
<evidence type="ECO:0000256" key="3">
    <source>
        <dbReference type="ARBA" id="ARBA00022525"/>
    </source>
</evidence>
<evidence type="ECO:0000256" key="5">
    <source>
        <dbReference type="ARBA" id="ARBA00022729"/>
    </source>
</evidence>
<proteinExistence type="inferred from homology"/>
<evidence type="ECO:0000256" key="2">
    <source>
        <dbReference type="ARBA" id="ARBA00010278"/>
    </source>
</evidence>
<evidence type="ECO:0000256" key="10">
    <source>
        <dbReference type="SAM" id="MobiDB-lite"/>
    </source>
</evidence>
<keyword evidence="6" id="KW-0378">Hydrolase</keyword>
<dbReference type="PANTHER" id="PTHR38050">
    <property type="match status" value="1"/>
</dbReference>
<feature type="region of interest" description="Disordered" evidence="10">
    <location>
        <begin position="21"/>
        <end position="113"/>
    </location>
</feature>
<gene>
    <name evidence="12" type="ORF">PPSIR1_42286</name>
</gene>
<evidence type="ECO:0000256" key="6">
    <source>
        <dbReference type="ARBA" id="ARBA00022801"/>
    </source>
</evidence>
<evidence type="ECO:0000256" key="9">
    <source>
        <dbReference type="ARBA" id="ARBA00025250"/>
    </source>
</evidence>
<feature type="chain" id="PRO_5002697683" evidence="11">
    <location>
        <begin position="26"/>
        <end position="403"/>
    </location>
</feature>
<evidence type="ECO:0000313" key="13">
    <source>
        <dbReference type="Proteomes" id="UP000005801"/>
    </source>
</evidence>
<keyword evidence="3" id="KW-0964">Secreted</keyword>
<feature type="signal peptide" evidence="11">
    <location>
        <begin position="1"/>
        <end position="25"/>
    </location>
</feature>